<keyword evidence="4" id="KW-0496">Mitochondrion</keyword>
<organism evidence="8 9">
    <name type="scientific">Basidiobolus ranarum</name>
    <dbReference type="NCBI Taxonomy" id="34480"/>
    <lineage>
        <taxon>Eukaryota</taxon>
        <taxon>Fungi</taxon>
        <taxon>Fungi incertae sedis</taxon>
        <taxon>Zoopagomycota</taxon>
        <taxon>Entomophthoromycotina</taxon>
        <taxon>Basidiobolomycetes</taxon>
        <taxon>Basidiobolales</taxon>
        <taxon>Basidiobolaceae</taxon>
        <taxon>Basidiobolus</taxon>
    </lineage>
</organism>
<dbReference type="EMBL" id="JASJQH010007529">
    <property type="protein sequence ID" value="KAK9707778.1"/>
    <property type="molecule type" value="Genomic_DNA"/>
</dbReference>
<evidence type="ECO:0000313" key="8">
    <source>
        <dbReference type="EMBL" id="KAK9707778.1"/>
    </source>
</evidence>
<feature type="domain" description="Complex 1 LYR protein" evidence="7">
    <location>
        <begin position="20"/>
        <end position="75"/>
    </location>
</feature>
<protein>
    <recommendedName>
        <fullName evidence="5">LYR motif-containing protein 2</fullName>
    </recommendedName>
</protein>
<name>A0ABR2VX01_9FUNG</name>
<comment type="subcellular location">
    <subcellularLocation>
        <location evidence="1">Mitochondrion</location>
    </subcellularLocation>
</comment>
<evidence type="ECO:0000256" key="2">
    <source>
        <dbReference type="ARBA" id="ARBA00009508"/>
    </source>
</evidence>
<dbReference type="PANTHER" id="PTHR13675">
    <property type="entry name" value="LYR MOTIF-CONTAINING PROTEIN 2"/>
    <property type="match status" value="1"/>
</dbReference>
<comment type="caution">
    <text evidence="8">The sequence shown here is derived from an EMBL/GenBank/DDBJ whole genome shotgun (WGS) entry which is preliminary data.</text>
</comment>
<dbReference type="PANTHER" id="PTHR13675:SF0">
    <property type="entry name" value="LYR MOTIF-CONTAINING PROTEIN 2"/>
    <property type="match status" value="1"/>
</dbReference>
<evidence type="ECO:0000256" key="3">
    <source>
        <dbReference type="ARBA" id="ARBA00022946"/>
    </source>
</evidence>
<sequence>MITSKLSNGPNLQQFITRAKVISLYREIMRCTTKIDNPRDKKELRDWARADFEQYRKVEDQDKIMTLLSQGKYQLHNLQRSLMLSQR</sequence>
<dbReference type="Proteomes" id="UP001479436">
    <property type="component" value="Unassembled WGS sequence"/>
</dbReference>
<dbReference type="InterPro" id="IPR008011">
    <property type="entry name" value="Complex1_LYR_dom"/>
</dbReference>
<keyword evidence="9" id="KW-1185">Reference proteome</keyword>
<accession>A0ABR2VX01</accession>
<evidence type="ECO:0000259" key="7">
    <source>
        <dbReference type="Pfam" id="PF05347"/>
    </source>
</evidence>
<reference evidence="8 9" key="1">
    <citation type="submission" date="2023-04" db="EMBL/GenBank/DDBJ databases">
        <title>Genome of Basidiobolus ranarum AG-B5.</title>
        <authorList>
            <person name="Stajich J.E."/>
            <person name="Carter-House D."/>
            <person name="Gryganskyi A."/>
        </authorList>
    </citation>
    <scope>NUCLEOTIDE SEQUENCE [LARGE SCALE GENOMIC DNA]</scope>
    <source>
        <strain evidence="8 9">AG-B5</strain>
    </source>
</reference>
<evidence type="ECO:0000256" key="6">
    <source>
        <dbReference type="ARBA" id="ARBA00044735"/>
    </source>
</evidence>
<comment type="similarity">
    <text evidence="2">Belongs to the complex I LYR family.</text>
</comment>
<dbReference type="CDD" id="cd20262">
    <property type="entry name" value="Complex1_LYR_LYRM2"/>
    <property type="match status" value="1"/>
</dbReference>
<evidence type="ECO:0000256" key="1">
    <source>
        <dbReference type="ARBA" id="ARBA00004173"/>
    </source>
</evidence>
<evidence type="ECO:0000256" key="4">
    <source>
        <dbReference type="ARBA" id="ARBA00023128"/>
    </source>
</evidence>
<dbReference type="Pfam" id="PF05347">
    <property type="entry name" value="Complex1_LYR"/>
    <property type="match status" value="1"/>
</dbReference>
<dbReference type="InterPro" id="IPR045293">
    <property type="entry name" value="Complex1_LYR_LYRM2"/>
</dbReference>
<evidence type="ECO:0000313" key="9">
    <source>
        <dbReference type="Proteomes" id="UP001479436"/>
    </source>
</evidence>
<proteinExistence type="inferred from homology"/>
<comment type="function">
    <text evidence="6">Involved in efficient integration of the N-module into mitochondrial respiratory chain complex I.</text>
</comment>
<keyword evidence="3" id="KW-0809">Transit peptide</keyword>
<gene>
    <name evidence="8" type="primary">LYRM2</name>
    <name evidence="8" type="ORF">K7432_009988</name>
</gene>
<evidence type="ECO:0000256" key="5">
    <source>
        <dbReference type="ARBA" id="ARBA00026235"/>
    </source>
</evidence>